<dbReference type="GeneID" id="98672319"/>
<dbReference type="KEGG" id="ada:A5CPEGH6_03440"/>
<dbReference type="PROSITE" id="PS51257">
    <property type="entry name" value="PROKAR_LIPOPROTEIN"/>
    <property type="match status" value="1"/>
</dbReference>
<dbReference type="InterPro" id="IPR011990">
    <property type="entry name" value="TPR-like_helical_dom_sf"/>
</dbReference>
<proteinExistence type="predicted"/>
<keyword evidence="2" id="KW-1185">Reference proteome</keyword>
<organism evidence="1 2">
    <name type="scientific">Alistipes dispar</name>
    <dbReference type="NCBI Taxonomy" id="2585119"/>
    <lineage>
        <taxon>Bacteria</taxon>
        <taxon>Pseudomonadati</taxon>
        <taxon>Bacteroidota</taxon>
        <taxon>Bacteroidia</taxon>
        <taxon>Bacteroidales</taxon>
        <taxon>Rikenellaceae</taxon>
        <taxon>Alistipes</taxon>
    </lineage>
</organism>
<evidence type="ECO:0000313" key="1">
    <source>
        <dbReference type="EMBL" id="BBL05706.1"/>
    </source>
</evidence>
<gene>
    <name evidence="1" type="ORF">A5CPEGH6_03440</name>
</gene>
<name>A0A4Y1WZN9_9BACT</name>
<accession>A0A4Y1WZN9</accession>
<dbReference type="AlphaFoldDB" id="A0A4Y1WZN9"/>
<reference evidence="2" key="1">
    <citation type="submission" date="2019-06" db="EMBL/GenBank/DDBJ databases">
        <title>Alistipes onderdonkii subsp. vulgaris subsp. nov., Alistipes dispar sp. nov. and Alistipes communis sp. nov., isolated from human faeces, and creation of Alistipes onderdonkii subsp. onderdonkii subsp. nov.</title>
        <authorList>
            <person name="Sakamoto M."/>
            <person name="Ikeyama N."/>
            <person name="Ogata Y."/>
            <person name="Suda W."/>
            <person name="Iino T."/>
            <person name="Hattori M."/>
            <person name="Ohkuma M."/>
        </authorList>
    </citation>
    <scope>NUCLEOTIDE SEQUENCE [LARGE SCALE GENOMIC DNA]</scope>
    <source>
        <strain evidence="2">5CPEGH6</strain>
    </source>
</reference>
<dbReference type="Proteomes" id="UP000319374">
    <property type="component" value="Chromosome"/>
</dbReference>
<sequence>MKKMLLHSLVVCLLLGGCTVTGRLQRRGLGARANYAPKEQKQEPKKESAPQYVEYKHRDSLKPIYFLPTTTLENGERVMSFELDEVVVVAKSRTVAERMGKVCIDFVIELPRQLQGNCRSVAVTPMLHKTDSLVPLQQISIRGGLFCRVQDRNYWQFDQYVRVFKPDAAAEQRAFERFVKHPYPEGVRLDSIVEGREKISYYYTQEVPTKGEGKTMHVTLAGAVVGLDGSRYDMPPLDTLEYNISSMLTFTDTTRRYLIKVIEKYAVVKDRNYLAFEVGKSDIIDTLETNAVQLARIESLMDGLINQREFYVDSIVLTASASPEGALALNERLARERALSLKRRLGERFGRQVDTLIAVRSAGENWTELGRLIAASDSLPHREAILALLGAEKNPDRREAALRGRYPQEYKHIRERLYPLLRSVDFKYDLRRVGMVKDTIHTTVPDTLYARGVKLLDERRYGEALTILAPYHDRNTAIALLSLGHDDRAYEVLSALPESAEACYLKAIACSRLGHREEGRKWFERACELKETFEYRGRLDPEISNLLTDD</sequence>
<evidence type="ECO:0008006" key="3">
    <source>
        <dbReference type="Google" id="ProtNLM"/>
    </source>
</evidence>
<evidence type="ECO:0000313" key="2">
    <source>
        <dbReference type="Proteomes" id="UP000319374"/>
    </source>
</evidence>
<dbReference type="SUPFAM" id="SSF48452">
    <property type="entry name" value="TPR-like"/>
    <property type="match status" value="1"/>
</dbReference>
<protein>
    <recommendedName>
        <fullName evidence="3">Lipoprotein</fullName>
    </recommendedName>
</protein>
<dbReference type="Gene3D" id="1.25.40.10">
    <property type="entry name" value="Tetratricopeptide repeat domain"/>
    <property type="match status" value="1"/>
</dbReference>
<dbReference type="EMBL" id="AP019736">
    <property type="protein sequence ID" value="BBL05706.1"/>
    <property type="molecule type" value="Genomic_DNA"/>
</dbReference>
<dbReference type="RefSeq" id="WP_317129398.1">
    <property type="nucleotide sequence ID" value="NZ_AP019736.1"/>
</dbReference>